<protein>
    <recommendedName>
        <fullName evidence="3">Signal peptidase complex subunit 2</fullName>
    </recommendedName>
</protein>
<evidence type="ECO:0000256" key="6">
    <source>
        <dbReference type="ARBA" id="ARBA00022989"/>
    </source>
</evidence>
<evidence type="ECO:0000256" key="5">
    <source>
        <dbReference type="ARBA" id="ARBA00022824"/>
    </source>
</evidence>
<keyword evidence="5" id="KW-0256">Endoplasmic reticulum</keyword>
<evidence type="ECO:0000256" key="8">
    <source>
        <dbReference type="ARBA" id="ARBA00045608"/>
    </source>
</evidence>
<accession>R0MG52</accession>
<dbReference type="GO" id="GO:0005787">
    <property type="term" value="C:signal peptidase complex"/>
    <property type="evidence" value="ECO:0007669"/>
    <property type="project" value="InterPro"/>
</dbReference>
<evidence type="ECO:0000313" key="11">
    <source>
        <dbReference type="Proteomes" id="UP000016927"/>
    </source>
</evidence>
<proteinExistence type="inferred from homology"/>
<comment type="function">
    <text evidence="8">Component of the signal peptidase complex (SPC) which catalyzes the cleavage of N-terminal signal sequences from nascent proteins as they are translocated into the lumen of the endoplasmic reticulum. Enhances the enzymatic activity of SPC and facilitates the interactions between different components of the translocation site.</text>
</comment>
<keyword evidence="6 9" id="KW-1133">Transmembrane helix</keyword>
<organism evidence="10 11">
    <name type="scientific">Nosema bombycis (strain CQ1 / CVCC 102059)</name>
    <name type="common">Microsporidian parasite</name>
    <name type="synonym">Pebrine of silkworm</name>
    <dbReference type="NCBI Taxonomy" id="578461"/>
    <lineage>
        <taxon>Eukaryota</taxon>
        <taxon>Fungi</taxon>
        <taxon>Fungi incertae sedis</taxon>
        <taxon>Microsporidia</taxon>
        <taxon>Nosematidae</taxon>
        <taxon>Nosema</taxon>
    </lineage>
</organism>
<dbReference type="Proteomes" id="UP000016927">
    <property type="component" value="Unassembled WGS sequence"/>
</dbReference>
<dbReference type="VEuPathDB" id="MicrosporidiaDB:NBO_174g0003"/>
<evidence type="ECO:0000256" key="9">
    <source>
        <dbReference type="SAM" id="Phobius"/>
    </source>
</evidence>
<comment type="similarity">
    <text evidence="2">Belongs to the SPCS2 family.</text>
</comment>
<reference evidence="10 11" key="1">
    <citation type="journal article" date="2013" name="BMC Genomics">
        <title>Comparative genomics of parasitic silkworm microsporidia reveal an association between genome expansion and host adaptation.</title>
        <authorList>
            <person name="Pan G."/>
            <person name="Xu J."/>
            <person name="Li T."/>
            <person name="Xia Q."/>
            <person name="Liu S.L."/>
            <person name="Zhang G."/>
            <person name="Li S."/>
            <person name="Li C."/>
            <person name="Liu H."/>
            <person name="Yang L."/>
            <person name="Liu T."/>
            <person name="Zhang X."/>
            <person name="Wu Z."/>
            <person name="Fan W."/>
            <person name="Dang X."/>
            <person name="Xiang H."/>
            <person name="Tao M."/>
            <person name="Li Y."/>
            <person name="Hu J."/>
            <person name="Li Z."/>
            <person name="Lin L."/>
            <person name="Luo J."/>
            <person name="Geng L."/>
            <person name="Wang L."/>
            <person name="Long M."/>
            <person name="Wan Y."/>
            <person name="He N."/>
            <person name="Zhang Z."/>
            <person name="Lu C."/>
            <person name="Keeling P.J."/>
            <person name="Wang J."/>
            <person name="Xiang Z."/>
            <person name="Zhou Z."/>
        </authorList>
    </citation>
    <scope>NUCLEOTIDE SEQUENCE [LARGE SCALE GENOMIC DNA]</scope>
    <source>
        <strain evidence="11">CQ1 / CVCC 102059</strain>
    </source>
</reference>
<comment type="subcellular location">
    <subcellularLocation>
        <location evidence="1">Endoplasmic reticulum membrane</location>
        <topology evidence="1">Multi-pass membrane protein</topology>
    </subcellularLocation>
</comment>
<sequence>MIEKLNQKYSKKPIQGDIYNLMGLKVLLDDLLLEYLTKTKNYKQNTFVVDLKIFIGIISSILACGIAYCSVNYDFEEYRFLLIIALSIYFTLNTIVWIVEKTRKTTFKFGNLSVVTDVQPPSPVYTIMVYEGDKLIPEKYNKSIFDLFADDGRLLHEKVLADFENLFN</sequence>
<evidence type="ECO:0000256" key="4">
    <source>
        <dbReference type="ARBA" id="ARBA00022692"/>
    </source>
</evidence>
<keyword evidence="7 9" id="KW-0472">Membrane</keyword>
<evidence type="ECO:0000256" key="2">
    <source>
        <dbReference type="ARBA" id="ARBA00007324"/>
    </source>
</evidence>
<keyword evidence="4 9" id="KW-0812">Transmembrane</keyword>
<dbReference type="GO" id="GO:0045047">
    <property type="term" value="P:protein targeting to ER"/>
    <property type="evidence" value="ECO:0007669"/>
    <property type="project" value="TreeGrafter"/>
</dbReference>
<name>R0MG52_NOSB1</name>
<dbReference type="GO" id="GO:0006465">
    <property type="term" value="P:signal peptide processing"/>
    <property type="evidence" value="ECO:0007669"/>
    <property type="project" value="InterPro"/>
</dbReference>
<dbReference type="AlphaFoldDB" id="R0MG52"/>
<evidence type="ECO:0000256" key="7">
    <source>
        <dbReference type="ARBA" id="ARBA00023136"/>
    </source>
</evidence>
<dbReference type="PANTHER" id="PTHR13085">
    <property type="entry name" value="MICROSOMAL SIGNAL PEPTIDASE 25 KDA SUBUNIT"/>
    <property type="match status" value="1"/>
</dbReference>
<dbReference type="InterPro" id="IPR009582">
    <property type="entry name" value="Spc2/SPCS2"/>
</dbReference>
<evidence type="ECO:0000256" key="1">
    <source>
        <dbReference type="ARBA" id="ARBA00004477"/>
    </source>
</evidence>
<dbReference type="PANTHER" id="PTHR13085:SF0">
    <property type="entry name" value="SIGNAL PEPTIDASE COMPLEX SUBUNIT 2"/>
    <property type="match status" value="1"/>
</dbReference>
<feature type="transmembrane region" description="Helical" evidence="9">
    <location>
        <begin position="47"/>
        <end position="68"/>
    </location>
</feature>
<dbReference type="STRING" id="578461.R0MG52"/>
<dbReference type="HOGENOM" id="CLU_123486_0_0_1"/>
<dbReference type="OrthoDB" id="29558at2759"/>
<keyword evidence="11" id="KW-1185">Reference proteome</keyword>
<dbReference type="OMA" id="EYLRVEM"/>
<evidence type="ECO:0000256" key="3">
    <source>
        <dbReference type="ARBA" id="ARBA00017057"/>
    </source>
</evidence>
<evidence type="ECO:0000313" key="10">
    <source>
        <dbReference type="EMBL" id="EOB13115.1"/>
    </source>
</evidence>
<dbReference type="EMBL" id="KB909082">
    <property type="protein sequence ID" value="EOB13115.1"/>
    <property type="molecule type" value="Genomic_DNA"/>
</dbReference>
<dbReference type="Pfam" id="PF06703">
    <property type="entry name" value="SPC25"/>
    <property type="match status" value="1"/>
</dbReference>
<feature type="transmembrane region" description="Helical" evidence="9">
    <location>
        <begin position="80"/>
        <end position="99"/>
    </location>
</feature>
<gene>
    <name evidence="10" type="ORF">NBO_174g0003</name>
</gene>